<evidence type="ECO:0000313" key="3">
    <source>
        <dbReference type="Proteomes" id="UP001183388"/>
    </source>
</evidence>
<protein>
    <submittedName>
        <fullName evidence="2">Geranylgeranyl reductase family protein</fullName>
    </submittedName>
</protein>
<name>A0ABU2LDA3_9ACTN</name>
<organism evidence="2 3">
    <name type="scientific">Streptomyces boetiae</name>
    <dbReference type="NCBI Taxonomy" id="3075541"/>
    <lineage>
        <taxon>Bacteria</taxon>
        <taxon>Bacillati</taxon>
        <taxon>Actinomycetota</taxon>
        <taxon>Actinomycetes</taxon>
        <taxon>Kitasatosporales</taxon>
        <taxon>Streptomycetaceae</taxon>
        <taxon>Streptomyces</taxon>
    </lineage>
</organism>
<dbReference type="InterPro" id="IPR002938">
    <property type="entry name" value="FAD-bd"/>
</dbReference>
<dbReference type="RefSeq" id="WP_311632422.1">
    <property type="nucleotide sequence ID" value="NZ_JAVREN010000038.1"/>
</dbReference>
<dbReference type="PANTHER" id="PTHR42685">
    <property type="entry name" value="GERANYLGERANYL DIPHOSPHATE REDUCTASE"/>
    <property type="match status" value="1"/>
</dbReference>
<evidence type="ECO:0000313" key="2">
    <source>
        <dbReference type="EMBL" id="MDT0309461.1"/>
    </source>
</evidence>
<dbReference type="SUPFAM" id="SSF51905">
    <property type="entry name" value="FAD/NAD(P)-binding domain"/>
    <property type="match status" value="1"/>
</dbReference>
<dbReference type="PANTHER" id="PTHR42685:SF22">
    <property type="entry name" value="CONDITIONED MEDIUM FACTOR RECEPTOR 1"/>
    <property type="match status" value="1"/>
</dbReference>
<dbReference type="PRINTS" id="PR00420">
    <property type="entry name" value="RNGMNOXGNASE"/>
</dbReference>
<reference evidence="3" key="1">
    <citation type="submission" date="2023-07" db="EMBL/GenBank/DDBJ databases">
        <title>30 novel species of actinomycetes from the DSMZ collection.</title>
        <authorList>
            <person name="Nouioui I."/>
        </authorList>
    </citation>
    <scope>NUCLEOTIDE SEQUENCE [LARGE SCALE GENOMIC DNA]</scope>
    <source>
        <strain evidence="3">DSM 44917</strain>
    </source>
</reference>
<dbReference type="InterPro" id="IPR036188">
    <property type="entry name" value="FAD/NAD-bd_sf"/>
</dbReference>
<feature type="domain" description="FAD-binding" evidence="1">
    <location>
        <begin position="10"/>
        <end position="173"/>
    </location>
</feature>
<dbReference type="Proteomes" id="UP001183388">
    <property type="component" value="Unassembled WGS sequence"/>
</dbReference>
<accession>A0ABU2LDA3</accession>
<dbReference type="Pfam" id="PF01494">
    <property type="entry name" value="FAD_binding_3"/>
    <property type="match status" value="1"/>
</dbReference>
<keyword evidence="3" id="KW-1185">Reference proteome</keyword>
<dbReference type="Gene3D" id="3.50.50.60">
    <property type="entry name" value="FAD/NAD(P)-binding domain"/>
    <property type="match status" value="1"/>
</dbReference>
<sequence length="426" mass="45349">MARAANETAADVVVVGAGPAGSAAAYHLARHGLAVLLLEKSAFPREKVCGDGLTPRAVHQLIRMGVDVGGEGWQRNRGLRLISGGSAVEVDWPESARYPAFGLTRTRHDFDHLLARRAVSAGARLWTSARATEPLLDRAGRVRGVRALVGPDREAVACRAPVTVAADGVSARLGVFLGMARLPRRPMATAIRRYHRSPARHADPYLEIWGDLRVRPHGPLLPGYGWIFPLGDGRVNVGLGLLTNARAGSCDPRAVLEDWLARTPPAWGLADPGSAEGPPRGAALPMGHNRLPHYARGLLLAGDSGGMVSPWDGQGISYAMESGELAAEVTAQALARPPGPGRERALAAYPREIQRRHGRYFRLGNVWAGLLARPAAVSLLSRHVVRSPTAVRVLVRLLAGVADERGGDAVDRALAALLRAVPLPRA</sequence>
<comment type="caution">
    <text evidence="2">The sequence shown here is derived from an EMBL/GenBank/DDBJ whole genome shotgun (WGS) entry which is preliminary data.</text>
</comment>
<proteinExistence type="predicted"/>
<evidence type="ECO:0000259" key="1">
    <source>
        <dbReference type="Pfam" id="PF01494"/>
    </source>
</evidence>
<dbReference type="NCBIfam" id="TIGR02032">
    <property type="entry name" value="GG-red-SF"/>
    <property type="match status" value="1"/>
</dbReference>
<dbReference type="InterPro" id="IPR050407">
    <property type="entry name" value="Geranylgeranyl_reductase"/>
</dbReference>
<dbReference type="EMBL" id="JAVREN010000038">
    <property type="protein sequence ID" value="MDT0309461.1"/>
    <property type="molecule type" value="Genomic_DNA"/>
</dbReference>
<gene>
    <name evidence="2" type="ORF">RM780_21225</name>
</gene>
<dbReference type="InterPro" id="IPR011777">
    <property type="entry name" value="Geranylgeranyl_Rdtase_fam"/>
</dbReference>